<keyword evidence="3" id="KW-1185">Reference proteome</keyword>
<evidence type="ECO:0000313" key="2">
    <source>
        <dbReference type="EMBL" id="MDR7191928.1"/>
    </source>
</evidence>
<reference evidence="2 3" key="1">
    <citation type="submission" date="2023-07" db="EMBL/GenBank/DDBJ databases">
        <title>Sorghum-associated microbial communities from plants grown in Nebraska, USA.</title>
        <authorList>
            <person name="Schachtman D."/>
        </authorList>
    </citation>
    <scope>NUCLEOTIDE SEQUENCE [LARGE SCALE GENOMIC DNA]</scope>
    <source>
        <strain evidence="2 3">4099</strain>
    </source>
</reference>
<evidence type="ECO:0000313" key="3">
    <source>
        <dbReference type="Proteomes" id="UP001256588"/>
    </source>
</evidence>
<gene>
    <name evidence="2" type="ORF">J2W68_000636</name>
</gene>
<feature type="region of interest" description="Disordered" evidence="1">
    <location>
        <begin position="1"/>
        <end position="21"/>
    </location>
</feature>
<protein>
    <submittedName>
        <fullName evidence="2">Uncharacterized protein</fullName>
    </submittedName>
</protein>
<comment type="caution">
    <text evidence="2">The sequence shown here is derived from an EMBL/GenBank/DDBJ whole genome shotgun (WGS) entry which is preliminary data.</text>
</comment>
<proteinExistence type="predicted"/>
<dbReference type="RefSeq" id="WP_310232728.1">
    <property type="nucleotide sequence ID" value="NZ_JAVDWO010000002.1"/>
</dbReference>
<evidence type="ECO:0000256" key="1">
    <source>
        <dbReference type="SAM" id="MobiDB-lite"/>
    </source>
</evidence>
<feature type="compositionally biased region" description="Polar residues" evidence="1">
    <location>
        <begin position="1"/>
        <end position="10"/>
    </location>
</feature>
<dbReference type="Proteomes" id="UP001256588">
    <property type="component" value="Unassembled WGS sequence"/>
</dbReference>
<sequence>MTTSASSASTERPADGAYIGRIDDTQQSVSLQIRPDDSARVVVVYALHTPPAMVEEYEGQLVEREGGWCLEPAPKSVQPCLDLSGELPALTRVSGERIDMRRVER</sequence>
<dbReference type="EMBL" id="JAVDWO010000002">
    <property type="protein sequence ID" value="MDR7191928.1"/>
    <property type="molecule type" value="Genomic_DNA"/>
</dbReference>
<accession>A0ABU1XT49</accession>
<name>A0ABU1XT49_9GAMM</name>
<organism evidence="2 3">
    <name type="scientific">Luteimonas terrae</name>
    <dbReference type="NCBI Taxonomy" id="1530191"/>
    <lineage>
        <taxon>Bacteria</taxon>
        <taxon>Pseudomonadati</taxon>
        <taxon>Pseudomonadota</taxon>
        <taxon>Gammaproteobacteria</taxon>
        <taxon>Lysobacterales</taxon>
        <taxon>Lysobacteraceae</taxon>
        <taxon>Luteimonas</taxon>
    </lineage>
</organism>